<evidence type="ECO:0000259" key="3">
    <source>
        <dbReference type="Pfam" id="PF13383"/>
    </source>
</evidence>
<dbReference type="GO" id="GO:0032259">
    <property type="term" value="P:methylation"/>
    <property type="evidence" value="ECO:0007669"/>
    <property type="project" value="UniProtKB-KW"/>
</dbReference>
<dbReference type="Pfam" id="PF13383">
    <property type="entry name" value="Methyltransf_22"/>
    <property type="match status" value="1"/>
</dbReference>
<dbReference type="Proteomes" id="UP001203297">
    <property type="component" value="Unassembled WGS sequence"/>
</dbReference>
<dbReference type="PANTHER" id="PTHR32026">
    <property type="entry name" value="METHYLTRANSFERASE-LIKE PROTEIN 24"/>
    <property type="match status" value="1"/>
</dbReference>
<reference evidence="4" key="1">
    <citation type="journal article" date="2022" name="New Phytol.">
        <title>Evolutionary transition to the ectomycorrhizal habit in the genomes of a hyperdiverse lineage of mushroom-forming fungi.</title>
        <authorList>
            <person name="Looney B."/>
            <person name="Miyauchi S."/>
            <person name="Morin E."/>
            <person name="Drula E."/>
            <person name="Courty P.E."/>
            <person name="Kohler A."/>
            <person name="Kuo A."/>
            <person name="LaButti K."/>
            <person name="Pangilinan J."/>
            <person name="Lipzen A."/>
            <person name="Riley R."/>
            <person name="Andreopoulos W."/>
            <person name="He G."/>
            <person name="Johnson J."/>
            <person name="Nolan M."/>
            <person name="Tritt A."/>
            <person name="Barry K.W."/>
            <person name="Grigoriev I.V."/>
            <person name="Nagy L.G."/>
            <person name="Hibbett D."/>
            <person name="Henrissat B."/>
            <person name="Matheny P.B."/>
            <person name="Labbe J."/>
            <person name="Martin F.M."/>
        </authorList>
    </citation>
    <scope>NUCLEOTIDE SEQUENCE</scope>
    <source>
        <strain evidence="4">BPL690</strain>
    </source>
</reference>
<protein>
    <submittedName>
        <fullName evidence="4">Methyltransferase domain-containing protein</fullName>
    </submittedName>
</protein>
<dbReference type="InterPro" id="IPR006342">
    <property type="entry name" value="FkbM_mtfrase"/>
</dbReference>
<feature type="domain" description="Methyltransferase" evidence="3">
    <location>
        <begin position="36"/>
        <end position="105"/>
    </location>
</feature>
<keyword evidence="4" id="KW-0489">Methyltransferase</keyword>
<keyword evidence="4" id="KW-0808">Transferase</keyword>
<feature type="domain" description="Methyltransferase FkbM" evidence="2">
    <location>
        <begin position="157"/>
        <end position="239"/>
    </location>
</feature>
<dbReference type="InterPro" id="IPR025714">
    <property type="entry name" value="Methyltranfer_dom"/>
</dbReference>
<dbReference type="GO" id="GO:0008168">
    <property type="term" value="F:methyltransferase activity"/>
    <property type="evidence" value="ECO:0007669"/>
    <property type="project" value="UniProtKB-KW"/>
</dbReference>
<feature type="compositionally biased region" description="Pro residues" evidence="1">
    <location>
        <begin position="299"/>
        <end position="315"/>
    </location>
</feature>
<proteinExistence type="predicted"/>
<sequence>MLRGRDALISKVGPTPRYVALFPPDKEPWPPYTVWDFFPPAFSCPHELERIGALGDGGKWVCGLSRLQEKENCVVYSVGSPADASFEAELLARTRHCQLFVFDHTASGLPRALSSPASLPTALSEFYAPLDVSAYDGRREYWDSRGTAQRAHFKRYRVAGYDAQATNDSPKTHTLESLMRQNGHTHIDILKIDLEGWEFDTLTAFLIPSMEYSAEKPRVAPVSEMLLELHLWNREFLDLLNWWTVLERAGLRAVAREPNLVYQNYNRLQGAELAEYTFLNVAIPNVFISDDNHTSSSPLSPPARGPPEPAEPPVAPIHEDDEQIR</sequence>
<organism evidence="4 5">
    <name type="scientific">Multifurca ochricompacta</name>
    <dbReference type="NCBI Taxonomy" id="376703"/>
    <lineage>
        <taxon>Eukaryota</taxon>
        <taxon>Fungi</taxon>
        <taxon>Dikarya</taxon>
        <taxon>Basidiomycota</taxon>
        <taxon>Agaricomycotina</taxon>
        <taxon>Agaricomycetes</taxon>
        <taxon>Russulales</taxon>
        <taxon>Russulaceae</taxon>
        <taxon>Multifurca</taxon>
    </lineage>
</organism>
<evidence type="ECO:0000313" key="4">
    <source>
        <dbReference type="EMBL" id="KAI0295179.1"/>
    </source>
</evidence>
<dbReference type="InterPro" id="IPR026913">
    <property type="entry name" value="METTL24"/>
</dbReference>
<dbReference type="EMBL" id="WTXG01000061">
    <property type="protein sequence ID" value="KAI0295179.1"/>
    <property type="molecule type" value="Genomic_DNA"/>
</dbReference>
<evidence type="ECO:0000313" key="5">
    <source>
        <dbReference type="Proteomes" id="UP001203297"/>
    </source>
</evidence>
<accession>A0AAD4LZA1</accession>
<name>A0AAD4LZA1_9AGAM</name>
<feature type="region of interest" description="Disordered" evidence="1">
    <location>
        <begin position="292"/>
        <end position="325"/>
    </location>
</feature>
<dbReference type="AlphaFoldDB" id="A0AAD4LZA1"/>
<gene>
    <name evidence="4" type="ORF">B0F90DRAFT_1208680</name>
</gene>
<keyword evidence="5" id="KW-1185">Reference proteome</keyword>
<evidence type="ECO:0000259" key="2">
    <source>
        <dbReference type="Pfam" id="PF05050"/>
    </source>
</evidence>
<dbReference type="Pfam" id="PF05050">
    <property type="entry name" value="Methyltransf_21"/>
    <property type="match status" value="1"/>
</dbReference>
<evidence type="ECO:0000256" key="1">
    <source>
        <dbReference type="SAM" id="MobiDB-lite"/>
    </source>
</evidence>
<comment type="caution">
    <text evidence="4">The sequence shown here is derived from an EMBL/GenBank/DDBJ whole genome shotgun (WGS) entry which is preliminary data.</text>
</comment>
<dbReference type="PANTHER" id="PTHR32026:SF10">
    <property type="entry name" value="METHYLTRANSFERASE-LIKE PROTEIN 24-RELATED"/>
    <property type="match status" value="1"/>
</dbReference>